<proteinExistence type="predicted"/>
<gene>
    <name evidence="2" type="ORF">K470DRAFT_262202</name>
</gene>
<dbReference type="EMBL" id="MU005961">
    <property type="protein sequence ID" value="KAF2863471.1"/>
    <property type="molecule type" value="Genomic_DNA"/>
</dbReference>
<dbReference type="AlphaFoldDB" id="A0A6A7C7I5"/>
<name>A0A6A7C7I5_9PEZI</name>
<sequence length="241" mass="25769">MTMNNVPHFPFNYGYIYVSVTHTISSSPLNGLGQEGAQRQGTRWNYVVARGDDSRGATSTTESTDPVGISPDTQIRELLYRRALLKARWVSISCTLGDFAACTSRGSTTGGLVEGENACVWANLVMDNIVRMLGGEHPETYTTSTSRGSTMDGLFEGKDARVRKGRIAGGASGHGGQTSLGLDLVPDAVAGIITWRKAGLGIVNAAPFNVKGSGSTPFSFKLIRRKVPYVLLQSSSCPRYA</sequence>
<evidence type="ECO:0000313" key="2">
    <source>
        <dbReference type="EMBL" id="KAF2863471.1"/>
    </source>
</evidence>
<protein>
    <submittedName>
        <fullName evidence="2">Uncharacterized protein</fullName>
    </submittedName>
</protein>
<accession>A0A6A7C7I5</accession>
<organism evidence="2 3">
    <name type="scientific">Piedraia hortae CBS 480.64</name>
    <dbReference type="NCBI Taxonomy" id="1314780"/>
    <lineage>
        <taxon>Eukaryota</taxon>
        <taxon>Fungi</taxon>
        <taxon>Dikarya</taxon>
        <taxon>Ascomycota</taxon>
        <taxon>Pezizomycotina</taxon>
        <taxon>Dothideomycetes</taxon>
        <taxon>Dothideomycetidae</taxon>
        <taxon>Capnodiales</taxon>
        <taxon>Piedraiaceae</taxon>
        <taxon>Piedraia</taxon>
    </lineage>
</organism>
<evidence type="ECO:0000256" key="1">
    <source>
        <dbReference type="SAM" id="MobiDB-lite"/>
    </source>
</evidence>
<keyword evidence="3" id="KW-1185">Reference proteome</keyword>
<reference evidence="2" key="1">
    <citation type="journal article" date="2020" name="Stud. Mycol.">
        <title>101 Dothideomycetes genomes: a test case for predicting lifestyles and emergence of pathogens.</title>
        <authorList>
            <person name="Haridas S."/>
            <person name="Albert R."/>
            <person name="Binder M."/>
            <person name="Bloem J."/>
            <person name="Labutti K."/>
            <person name="Salamov A."/>
            <person name="Andreopoulos B."/>
            <person name="Baker S."/>
            <person name="Barry K."/>
            <person name="Bills G."/>
            <person name="Bluhm B."/>
            <person name="Cannon C."/>
            <person name="Castanera R."/>
            <person name="Culley D."/>
            <person name="Daum C."/>
            <person name="Ezra D."/>
            <person name="Gonzalez J."/>
            <person name="Henrissat B."/>
            <person name="Kuo A."/>
            <person name="Liang C."/>
            <person name="Lipzen A."/>
            <person name="Lutzoni F."/>
            <person name="Magnuson J."/>
            <person name="Mondo S."/>
            <person name="Nolan M."/>
            <person name="Ohm R."/>
            <person name="Pangilinan J."/>
            <person name="Park H.-J."/>
            <person name="Ramirez L."/>
            <person name="Alfaro M."/>
            <person name="Sun H."/>
            <person name="Tritt A."/>
            <person name="Yoshinaga Y."/>
            <person name="Zwiers L.-H."/>
            <person name="Turgeon B."/>
            <person name="Goodwin S."/>
            <person name="Spatafora J."/>
            <person name="Crous P."/>
            <person name="Grigoriev I."/>
        </authorList>
    </citation>
    <scope>NUCLEOTIDE SEQUENCE</scope>
    <source>
        <strain evidence="2">CBS 480.64</strain>
    </source>
</reference>
<feature type="region of interest" description="Disordered" evidence="1">
    <location>
        <begin position="50"/>
        <end position="69"/>
    </location>
</feature>
<dbReference type="Proteomes" id="UP000799421">
    <property type="component" value="Unassembled WGS sequence"/>
</dbReference>
<evidence type="ECO:0000313" key="3">
    <source>
        <dbReference type="Proteomes" id="UP000799421"/>
    </source>
</evidence>